<gene>
    <name evidence="2" type="ORF">V8G54_019464</name>
</gene>
<feature type="region of interest" description="Disordered" evidence="1">
    <location>
        <begin position="25"/>
        <end position="44"/>
    </location>
</feature>
<evidence type="ECO:0000313" key="3">
    <source>
        <dbReference type="Proteomes" id="UP001374535"/>
    </source>
</evidence>
<evidence type="ECO:0000256" key="1">
    <source>
        <dbReference type="SAM" id="MobiDB-lite"/>
    </source>
</evidence>
<dbReference type="EMBL" id="CP144695">
    <property type="protein sequence ID" value="WVZ06118.1"/>
    <property type="molecule type" value="Genomic_DNA"/>
</dbReference>
<reference evidence="2 3" key="1">
    <citation type="journal article" date="2023" name="Life. Sci Alliance">
        <title>Evolutionary insights into 3D genome organization and epigenetic landscape of Vigna mungo.</title>
        <authorList>
            <person name="Junaid A."/>
            <person name="Singh B."/>
            <person name="Bhatia S."/>
        </authorList>
    </citation>
    <scope>NUCLEOTIDE SEQUENCE [LARGE SCALE GENOMIC DNA]</scope>
    <source>
        <strain evidence="2">Urdbean</strain>
    </source>
</reference>
<proteinExistence type="predicted"/>
<dbReference type="Proteomes" id="UP001374535">
    <property type="component" value="Chromosome 6"/>
</dbReference>
<accession>A0AAQ3NCN8</accession>
<organism evidence="2 3">
    <name type="scientific">Vigna mungo</name>
    <name type="common">Black gram</name>
    <name type="synonym">Phaseolus mungo</name>
    <dbReference type="NCBI Taxonomy" id="3915"/>
    <lineage>
        <taxon>Eukaryota</taxon>
        <taxon>Viridiplantae</taxon>
        <taxon>Streptophyta</taxon>
        <taxon>Embryophyta</taxon>
        <taxon>Tracheophyta</taxon>
        <taxon>Spermatophyta</taxon>
        <taxon>Magnoliopsida</taxon>
        <taxon>eudicotyledons</taxon>
        <taxon>Gunneridae</taxon>
        <taxon>Pentapetalae</taxon>
        <taxon>rosids</taxon>
        <taxon>fabids</taxon>
        <taxon>Fabales</taxon>
        <taxon>Fabaceae</taxon>
        <taxon>Papilionoideae</taxon>
        <taxon>50 kb inversion clade</taxon>
        <taxon>NPAAA clade</taxon>
        <taxon>indigoferoid/millettioid clade</taxon>
        <taxon>Phaseoleae</taxon>
        <taxon>Vigna</taxon>
    </lineage>
</organism>
<protein>
    <submittedName>
        <fullName evidence="2">Uncharacterized protein</fullName>
    </submittedName>
</protein>
<keyword evidence="3" id="KW-1185">Reference proteome</keyword>
<name>A0AAQ3NCN8_VIGMU</name>
<evidence type="ECO:0000313" key="2">
    <source>
        <dbReference type="EMBL" id="WVZ06118.1"/>
    </source>
</evidence>
<feature type="compositionally biased region" description="Polar residues" evidence="1">
    <location>
        <begin position="30"/>
        <end position="43"/>
    </location>
</feature>
<sequence>MGIFLEEAEKVKTEMGSLETRQLAAGQRGEQVNQGPHSPSNSPHLHCVAATVEPAAPSSCIFFAPLNHHAIIKRSKNREWRLTPYSPIEEIFQALPRTEQIVESLTLWLELVAIRKRMEND</sequence>
<dbReference type="AlphaFoldDB" id="A0AAQ3NCN8"/>